<dbReference type="UniPathway" id="UPA00121">
    <property type="reaction ID" value="UER00345"/>
</dbReference>
<evidence type="ECO:0000256" key="9">
    <source>
        <dbReference type="ARBA" id="ARBA00022490"/>
    </source>
</evidence>
<dbReference type="PROSITE" id="PS00857">
    <property type="entry name" value="PREPHENATE_DEHYDR_1"/>
    <property type="match status" value="1"/>
</dbReference>
<evidence type="ECO:0000259" key="21">
    <source>
        <dbReference type="PROSITE" id="PS51171"/>
    </source>
</evidence>
<dbReference type="PIRSF" id="PIRSF001500">
    <property type="entry name" value="Chor_mut_pdt_Ppr"/>
    <property type="match status" value="1"/>
</dbReference>
<dbReference type="InterPro" id="IPR008242">
    <property type="entry name" value="Chor_mutase/pphenate_deHydtase"/>
</dbReference>
<dbReference type="GO" id="GO:0046417">
    <property type="term" value="P:chorismate metabolic process"/>
    <property type="evidence" value="ECO:0007669"/>
    <property type="project" value="InterPro"/>
</dbReference>
<dbReference type="STRING" id="474960.SAMN05216180_0742"/>
<comment type="function">
    <text evidence="2">Catalyzes the Claisen rearrangement of chorismate to prephenate and the decarboxylation/dehydration of prephenate to phenylpyruvate.</text>
</comment>
<dbReference type="SUPFAM" id="SSF55021">
    <property type="entry name" value="ACT-like"/>
    <property type="match status" value="1"/>
</dbReference>
<feature type="domain" description="ACT" evidence="22">
    <location>
        <begin position="299"/>
        <end position="378"/>
    </location>
</feature>
<evidence type="ECO:0000256" key="4">
    <source>
        <dbReference type="ARBA" id="ARBA00004741"/>
    </source>
</evidence>
<organism evidence="23 24">
    <name type="scientific">Hydrogenoanaerobacterium saccharovorans</name>
    <dbReference type="NCBI Taxonomy" id="474960"/>
    <lineage>
        <taxon>Bacteria</taxon>
        <taxon>Bacillati</taxon>
        <taxon>Bacillota</taxon>
        <taxon>Clostridia</taxon>
        <taxon>Eubacteriales</taxon>
        <taxon>Oscillospiraceae</taxon>
        <taxon>Hydrogenoanaerobacterium</taxon>
    </lineage>
</organism>
<dbReference type="GO" id="GO:0005737">
    <property type="term" value="C:cytoplasm"/>
    <property type="evidence" value="ECO:0007669"/>
    <property type="project" value="UniProtKB-SubCell"/>
</dbReference>
<dbReference type="SUPFAM" id="SSF48600">
    <property type="entry name" value="Chorismate mutase II"/>
    <property type="match status" value="1"/>
</dbReference>
<keyword evidence="13" id="KW-0413">Isomerase</keyword>
<gene>
    <name evidence="23" type="ORF">SAMN05216180_0742</name>
</gene>
<evidence type="ECO:0000256" key="1">
    <source>
        <dbReference type="ARBA" id="ARBA00000824"/>
    </source>
</evidence>
<feature type="site" description="Essential for prephenate dehydratase activity" evidence="19">
    <location>
        <position position="280"/>
    </location>
</feature>
<dbReference type="UniPathway" id="UPA00120">
    <property type="reaction ID" value="UER00203"/>
</dbReference>
<comment type="pathway">
    <text evidence="4">Amino-acid biosynthesis; L-phenylalanine biosynthesis; phenylpyruvate from prephenate: step 1/1.</text>
</comment>
<evidence type="ECO:0000256" key="8">
    <source>
        <dbReference type="ARBA" id="ARBA00021872"/>
    </source>
</evidence>
<dbReference type="CDD" id="cd13631">
    <property type="entry name" value="PBP2_Ct-PDT_like"/>
    <property type="match status" value="1"/>
</dbReference>
<evidence type="ECO:0000256" key="6">
    <source>
        <dbReference type="ARBA" id="ARBA00013147"/>
    </source>
</evidence>
<dbReference type="CDD" id="cd04905">
    <property type="entry name" value="ACT_CM-PDT"/>
    <property type="match status" value="1"/>
</dbReference>
<evidence type="ECO:0000256" key="16">
    <source>
        <dbReference type="ARBA" id="ARBA00031175"/>
    </source>
</evidence>
<keyword evidence="11" id="KW-0057">Aromatic amino acid biosynthesis</keyword>
<feature type="domain" description="Chorismate mutase" evidence="20">
    <location>
        <begin position="1"/>
        <end position="86"/>
    </location>
</feature>
<protein>
    <recommendedName>
        <fullName evidence="7">Bifunctional chorismate mutase/prephenate dehydratase</fullName>
        <ecNumber evidence="6">4.2.1.51</ecNumber>
    </recommendedName>
    <alternativeName>
        <fullName evidence="17">Chorismate mutase-prephenate dehydratase</fullName>
    </alternativeName>
    <alternativeName>
        <fullName evidence="8">Prephenate dehydratase</fullName>
    </alternativeName>
    <alternativeName>
        <fullName evidence="16">p-protein</fullName>
    </alternativeName>
</protein>
<comment type="catalytic activity">
    <reaction evidence="1">
        <text>chorismate = prephenate</text>
        <dbReference type="Rhea" id="RHEA:13897"/>
        <dbReference type="ChEBI" id="CHEBI:29748"/>
        <dbReference type="ChEBI" id="CHEBI:29934"/>
        <dbReference type="EC" id="5.4.99.5"/>
    </reaction>
</comment>
<dbReference type="InterPro" id="IPR036263">
    <property type="entry name" value="Chorismate_II_sf"/>
</dbReference>
<evidence type="ECO:0000256" key="15">
    <source>
        <dbReference type="ARBA" id="ARBA00023268"/>
    </source>
</evidence>
<evidence type="ECO:0000256" key="3">
    <source>
        <dbReference type="ARBA" id="ARBA00004496"/>
    </source>
</evidence>
<dbReference type="InterPro" id="IPR002912">
    <property type="entry name" value="ACT_dom"/>
</dbReference>
<keyword evidence="12" id="KW-0584">Phenylalanine biosynthesis</keyword>
<keyword evidence="15" id="KW-0511">Multifunctional enzyme</keyword>
<dbReference type="PROSITE" id="PS51671">
    <property type="entry name" value="ACT"/>
    <property type="match status" value="1"/>
</dbReference>
<dbReference type="PROSITE" id="PS00858">
    <property type="entry name" value="PREPHENATE_DEHYDR_2"/>
    <property type="match status" value="1"/>
</dbReference>
<evidence type="ECO:0000256" key="13">
    <source>
        <dbReference type="ARBA" id="ARBA00023235"/>
    </source>
</evidence>
<dbReference type="InterPro" id="IPR018528">
    <property type="entry name" value="Preph_deHydtase_CS"/>
</dbReference>
<evidence type="ECO:0000259" key="22">
    <source>
        <dbReference type="PROSITE" id="PS51671"/>
    </source>
</evidence>
<dbReference type="EC" id="4.2.1.51" evidence="6"/>
<dbReference type="PROSITE" id="PS51171">
    <property type="entry name" value="PREPHENATE_DEHYDR_3"/>
    <property type="match status" value="1"/>
</dbReference>
<evidence type="ECO:0000313" key="24">
    <source>
        <dbReference type="Proteomes" id="UP000199158"/>
    </source>
</evidence>
<evidence type="ECO:0000256" key="11">
    <source>
        <dbReference type="ARBA" id="ARBA00023141"/>
    </source>
</evidence>
<dbReference type="InterPro" id="IPR036979">
    <property type="entry name" value="CM_dom_sf"/>
</dbReference>
<accession>A0A1H7ZL81</accession>
<dbReference type="Gene3D" id="3.40.190.10">
    <property type="entry name" value="Periplasmic binding protein-like II"/>
    <property type="match status" value="2"/>
</dbReference>
<evidence type="ECO:0000256" key="2">
    <source>
        <dbReference type="ARBA" id="ARBA00002364"/>
    </source>
</evidence>
<proteinExistence type="predicted"/>
<dbReference type="Proteomes" id="UP000199158">
    <property type="component" value="Unassembled WGS sequence"/>
</dbReference>
<dbReference type="Pfam" id="PF01817">
    <property type="entry name" value="CM_2"/>
    <property type="match status" value="1"/>
</dbReference>
<evidence type="ECO:0000256" key="5">
    <source>
        <dbReference type="ARBA" id="ARBA00004817"/>
    </source>
</evidence>
<dbReference type="Pfam" id="PF00800">
    <property type="entry name" value="PDT"/>
    <property type="match status" value="1"/>
</dbReference>
<dbReference type="Gene3D" id="1.20.59.10">
    <property type="entry name" value="Chorismate mutase"/>
    <property type="match status" value="1"/>
</dbReference>
<feature type="domain" description="Prephenate dehydratase" evidence="21">
    <location>
        <begin position="111"/>
        <end position="287"/>
    </location>
</feature>
<keyword evidence="10" id="KW-0028">Amino-acid biosynthesis</keyword>
<keyword evidence="14" id="KW-0456">Lyase</keyword>
<evidence type="ECO:0000259" key="20">
    <source>
        <dbReference type="PROSITE" id="PS51168"/>
    </source>
</evidence>
<dbReference type="SMART" id="SM00830">
    <property type="entry name" value="CM_2"/>
    <property type="match status" value="1"/>
</dbReference>
<dbReference type="AlphaFoldDB" id="A0A1H7ZL81"/>
<dbReference type="GO" id="GO:0009094">
    <property type="term" value="P:L-phenylalanine biosynthetic process"/>
    <property type="evidence" value="ECO:0007669"/>
    <property type="project" value="UniProtKB-UniPathway"/>
</dbReference>
<comment type="pathway">
    <text evidence="5">Metabolic intermediate biosynthesis; prephenate biosynthesis; prephenate from chorismate: step 1/1.</text>
</comment>
<evidence type="ECO:0000313" key="23">
    <source>
        <dbReference type="EMBL" id="SEM59023.1"/>
    </source>
</evidence>
<dbReference type="InterPro" id="IPR001086">
    <property type="entry name" value="Preph_deHydtase"/>
</dbReference>
<evidence type="ECO:0000256" key="7">
    <source>
        <dbReference type="ARBA" id="ARBA00014401"/>
    </source>
</evidence>
<evidence type="ECO:0000256" key="14">
    <source>
        <dbReference type="ARBA" id="ARBA00023239"/>
    </source>
</evidence>
<dbReference type="PANTHER" id="PTHR21022:SF19">
    <property type="entry name" value="PREPHENATE DEHYDRATASE-RELATED"/>
    <property type="match status" value="1"/>
</dbReference>
<evidence type="ECO:0000256" key="18">
    <source>
        <dbReference type="ARBA" id="ARBA00047848"/>
    </source>
</evidence>
<dbReference type="EMBL" id="FOCG01000001">
    <property type="protein sequence ID" value="SEM59023.1"/>
    <property type="molecule type" value="Genomic_DNA"/>
</dbReference>
<dbReference type="GO" id="GO:0004106">
    <property type="term" value="F:chorismate mutase activity"/>
    <property type="evidence" value="ECO:0007669"/>
    <property type="project" value="UniProtKB-EC"/>
</dbReference>
<dbReference type="GO" id="GO:0004664">
    <property type="term" value="F:prephenate dehydratase activity"/>
    <property type="evidence" value="ECO:0007669"/>
    <property type="project" value="UniProtKB-EC"/>
</dbReference>
<sequence>MDLQDMRKRIDTIDEQIVSLFKQRMNIVHDVAEYKRLNKLPVLHTQREEQVLNRVADLAGENLADSTRFLFTTIMDLSKIQQNNQLTDNSPIIAKIKKALTEKKQLPQSPLIACQGIDGAYSSIAAREMFPKGKLQFYQSFADIFRCVKDGECEVGVLPIENSTAGSVNSVYDLMKQYRFHIVRGLKLEVSHCLLAKPGVLLEEITDIYSHEQAISQCADFLQANPNIRVHFYSNTAAAARFVSECGDRGVAAIASKDCADIYRLNIVLDEIKNAERNYTRFITISNDMILTEDADKMSVALTLPHEAGSLYKLIAQFAMLDLNLTKLESRPLPDTDFEFLFYFDFSGNAANEQIIKLLARLEQKCEYFEFLGNYHEV</sequence>
<dbReference type="Gene3D" id="3.30.70.260">
    <property type="match status" value="1"/>
</dbReference>
<name>A0A1H7ZL81_9FIRM</name>
<keyword evidence="9" id="KW-0963">Cytoplasm</keyword>
<dbReference type="InterPro" id="IPR002701">
    <property type="entry name" value="CM_II_prokaryot"/>
</dbReference>
<comment type="catalytic activity">
    <reaction evidence="18">
        <text>prephenate + H(+) = 3-phenylpyruvate + CO2 + H2O</text>
        <dbReference type="Rhea" id="RHEA:21648"/>
        <dbReference type="ChEBI" id="CHEBI:15377"/>
        <dbReference type="ChEBI" id="CHEBI:15378"/>
        <dbReference type="ChEBI" id="CHEBI:16526"/>
        <dbReference type="ChEBI" id="CHEBI:18005"/>
        <dbReference type="ChEBI" id="CHEBI:29934"/>
        <dbReference type="EC" id="4.2.1.51"/>
    </reaction>
</comment>
<comment type="subcellular location">
    <subcellularLocation>
        <location evidence="3">Cytoplasm</location>
    </subcellularLocation>
</comment>
<dbReference type="RefSeq" id="WP_092751747.1">
    <property type="nucleotide sequence ID" value="NZ_FOCG01000001.1"/>
</dbReference>
<evidence type="ECO:0000256" key="12">
    <source>
        <dbReference type="ARBA" id="ARBA00023222"/>
    </source>
</evidence>
<dbReference type="InterPro" id="IPR045865">
    <property type="entry name" value="ACT-like_dom_sf"/>
</dbReference>
<dbReference type="SUPFAM" id="SSF53850">
    <property type="entry name" value="Periplasmic binding protein-like II"/>
    <property type="match status" value="1"/>
</dbReference>
<reference evidence="23 24" key="1">
    <citation type="submission" date="2016-10" db="EMBL/GenBank/DDBJ databases">
        <authorList>
            <person name="de Groot N.N."/>
        </authorList>
    </citation>
    <scope>NUCLEOTIDE SEQUENCE [LARGE SCALE GENOMIC DNA]</scope>
    <source>
        <strain evidence="23 24">CGMCC 1.5070</strain>
    </source>
</reference>
<dbReference type="PROSITE" id="PS51168">
    <property type="entry name" value="CHORISMATE_MUT_2"/>
    <property type="match status" value="1"/>
</dbReference>
<evidence type="ECO:0000256" key="10">
    <source>
        <dbReference type="ARBA" id="ARBA00022605"/>
    </source>
</evidence>
<evidence type="ECO:0000256" key="19">
    <source>
        <dbReference type="PIRSR" id="PIRSR001500-2"/>
    </source>
</evidence>
<dbReference type="PANTHER" id="PTHR21022">
    <property type="entry name" value="PREPHENATE DEHYDRATASE P PROTEIN"/>
    <property type="match status" value="1"/>
</dbReference>
<evidence type="ECO:0000256" key="17">
    <source>
        <dbReference type="ARBA" id="ARBA00031520"/>
    </source>
</evidence>
<keyword evidence="24" id="KW-1185">Reference proteome</keyword>
<dbReference type="OrthoDB" id="9802281at2"/>